<evidence type="ECO:0000256" key="3">
    <source>
        <dbReference type="ARBA" id="ARBA00022553"/>
    </source>
</evidence>
<dbReference type="SUPFAM" id="SSF47336">
    <property type="entry name" value="ACP-like"/>
    <property type="match status" value="2"/>
</dbReference>
<evidence type="ECO:0000259" key="5">
    <source>
        <dbReference type="PROSITE" id="PS50075"/>
    </source>
</evidence>
<dbReference type="PROSITE" id="PS00455">
    <property type="entry name" value="AMP_BINDING"/>
    <property type="match status" value="2"/>
</dbReference>
<dbReference type="Gene3D" id="3.30.559.30">
    <property type="entry name" value="Nonribosomal peptide synthetase, condensation domain"/>
    <property type="match status" value="1"/>
</dbReference>
<dbReference type="CDD" id="cd05930">
    <property type="entry name" value="A_NRPS"/>
    <property type="match status" value="2"/>
</dbReference>
<dbReference type="InterPro" id="IPR001242">
    <property type="entry name" value="Condensation_dom"/>
</dbReference>
<dbReference type="InterPro" id="IPR020806">
    <property type="entry name" value="PKS_PP-bd"/>
</dbReference>
<feature type="region of interest" description="Disordered" evidence="4">
    <location>
        <begin position="1535"/>
        <end position="1558"/>
    </location>
</feature>
<reference evidence="6 7" key="1">
    <citation type="submission" date="2023-11" db="EMBL/GenBank/DDBJ databases">
        <title>Lentzea sokolovensis, sp. nov., Lentzea kristufkii, sp. nov., and Lentzea miocenensis, sp. nov., rare actinobacteria from Sokolov Coal Basin, Miocene lacustrine sediment, Czech Republic.</title>
        <authorList>
            <person name="Lara A."/>
            <person name="Kotroba L."/>
            <person name="Nouioui I."/>
            <person name="Neumann-Schaal M."/>
            <person name="Mast Y."/>
            <person name="Chronakova A."/>
        </authorList>
    </citation>
    <scope>NUCLEOTIDE SEQUENCE [LARGE SCALE GENOMIC DNA]</scope>
    <source>
        <strain evidence="6 7">BCCO 10_0061</strain>
    </source>
</reference>
<dbReference type="InterPro" id="IPR006162">
    <property type="entry name" value="Ppantetheine_attach_site"/>
</dbReference>
<comment type="cofactor">
    <cofactor evidence="1">
        <name>pantetheine 4'-phosphate</name>
        <dbReference type="ChEBI" id="CHEBI:47942"/>
    </cofactor>
</comment>
<dbReference type="NCBIfam" id="TIGR01733">
    <property type="entry name" value="AA-adenyl-dom"/>
    <property type="match status" value="2"/>
</dbReference>
<dbReference type="Gene3D" id="3.40.50.980">
    <property type="match status" value="4"/>
</dbReference>
<dbReference type="InterPro" id="IPR023213">
    <property type="entry name" value="CAT-like_dom_sf"/>
</dbReference>
<protein>
    <submittedName>
        <fullName evidence="6">Amino acid adenylation domain-containing protein</fullName>
    </submittedName>
</protein>
<dbReference type="Pfam" id="PF00501">
    <property type="entry name" value="AMP-binding"/>
    <property type="match status" value="2"/>
</dbReference>
<keyword evidence="7" id="KW-1185">Reference proteome</keyword>
<comment type="caution">
    <text evidence="6">The sequence shown here is derived from an EMBL/GenBank/DDBJ whole genome shotgun (WGS) entry which is preliminary data.</text>
</comment>
<dbReference type="EMBL" id="JAXAVU010000016">
    <property type="protein sequence ID" value="MDX8148917.1"/>
    <property type="molecule type" value="Genomic_DNA"/>
</dbReference>
<dbReference type="Gene3D" id="3.30.559.10">
    <property type="entry name" value="Chloramphenicol acetyltransferase-like domain"/>
    <property type="match status" value="1"/>
</dbReference>
<sequence>MDRTSLHELFEAQVDRTPEGAALVLGNEAWTYRRLDDRANQIAWSLLAKGVGPEHVVALHTRRSPAAFAGMLGVLKAGAAYLPIDPALPAARISYMLQDSGAAVRLADHTTSELNSHLDTLVLDDEETWTRHPSTRPSVAVSPGSLAYLIYTSGSTGQPKAVMVPHSAIVNHTVWAVSDVWRGKQLKFLHRMSLSFDASNLEIYGPLTSGGTVVLTPSQTGIDMDELRELITSEQIDVIGVTPPVLREALAARALAGTGLRWLMCGGEALEADLVTECRTQLPGIEVANFYGPTETCVNSTYYPAPEDQEPGPLPIGSPIRGTSAYVVDETLNLVPPGVAGELLIGGAGVTRGYHGRPGLTAERFIPDPFGAPGARLYCTGDLVRRGSSGELEFLGRIDQQVKLRGFRIELGEIEATLAGLDGVTDAAVTAVRHPSGGTQLIGYVTGGANTKVLRDELSARLPDYMVPSMIVSLDKLPLTSNGKLDRAALPVPEQAGTGEGHVSPRDPVEHLLAELVAEVLGVDLARVGVHDDFFDLGGHSLLVTRLIARVGSVLAASLKPRDVFEGRTVARLAAQVRESRSTAPLHPIRPVGRDGRTPLSPAQERLWFLEQLRPGTTTYTAAVEYRLRGVLDVAALRTALSDVVGRHDALRTVFPTNGERPQQVVLEQVDVPWEFHDLQGRDTDSVRALVNDVVRTPFDLAAGPLLRAQLLGISAEEHLLVLTVHHIAFDGWSFNVLTRELAHCYRARVDRTAPGLPALSLQYADFAAWQRDWLGSGPAAEQLEYWRDRLADAPAALDLPVNRPRPAVQTHRGGFEPVLIPTDLVERLRSLGRREGVTLFMTLLAGFKVLLARHAGVTDVVVGTPVANRNRVELEQLIGFLVNTLALRTDLTGDPTLSELLGRVRETCLGAYANQDVPFDQVVEDLRPSRDLSRSPVVQVMFGFDVAVARADSLHDLSLDFSRLENGFAVCDLVVDLVDDPRGVVGGFTYASDLFDATTIRRMIGHYLTILDSMTRHDPAALRTSRVELLPAAERAEIIAAGTAPETTWPGHSGLHEDFESQVDKTPDAIAVRCAEHAWTYRQLDDRANRIAWRLREQGIGPEQVVALCAQRSPHVVAGVLGILKAGAAYLPIDPALPPARVHYMLEDAASTAVLTDRHSVAQVEGRGQVLLLDDEDTWNPYPADRPAVRVGHDDLAYLIYTSGSTGLPKAVTMSHRGIHWLNVSLASEIIGTGPRPKTVALNSPIFFDGHVMLFAWMAAGATMVIVPEDVRRDPRLLADLLIHHEVELMDVTPSQLDMAISVDVLEKIPAETTMLVIGEAVSEKLWRTLGDGPWQAYNLYGPTETHAATMTIIDPAEPLSIGFPMAGYDAFVVDASGELVPRGVAGELVVGGGRIARGYHNRPALTAQRFIPDSFTGRAGRRLYRTGDIVRYTSAGALEFIGRRDNQVKVRGYRIELGEIEAAILREPGVTASAVTLYDGAAGDKRIAAYFVAPPSLTEADVLRGLKVRLPEYMVPSSLLRLDSFQMTRNGKVDRSALPEAKPVGTDDGDATPPSDDTEVLLTDLWSELLNDGGLGVHSHFFKSGGHSLLAIRLITRINQEFAVDLPLQALFRNPTPHGMAKELRELAS</sequence>
<accession>A0ABU4VAT4</accession>
<dbReference type="PANTHER" id="PTHR45527">
    <property type="entry name" value="NONRIBOSOMAL PEPTIDE SYNTHETASE"/>
    <property type="match status" value="1"/>
</dbReference>
<dbReference type="Gene3D" id="2.30.38.10">
    <property type="entry name" value="Luciferase, Domain 3"/>
    <property type="match status" value="2"/>
</dbReference>
<dbReference type="InterPro" id="IPR045851">
    <property type="entry name" value="AMP-bd_C_sf"/>
</dbReference>
<evidence type="ECO:0000256" key="1">
    <source>
        <dbReference type="ARBA" id="ARBA00001957"/>
    </source>
</evidence>
<evidence type="ECO:0000313" key="6">
    <source>
        <dbReference type="EMBL" id="MDX8148917.1"/>
    </source>
</evidence>
<name>A0ABU4VAT4_9PSEU</name>
<dbReference type="SUPFAM" id="SSF52777">
    <property type="entry name" value="CoA-dependent acyltransferases"/>
    <property type="match status" value="2"/>
</dbReference>
<gene>
    <name evidence="6" type="ORF">SK854_42840</name>
</gene>
<dbReference type="PROSITE" id="PS50075">
    <property type="entry name" value="CARRIER"/>
    <property type="match status" value="2"/>
</dbReference>
<dbReference type="NCBIfam" id="NF003417">
    <property type="entry name" value="PRK04813.1"/>
    <property type="match status" value="2"/>
</dbReference>
<evidence type="ECO:0000256" key="2">
    <source>
        <dbReference type="ARBA" id="ARBA00022450"/>
    </source>
</evidence>
<organism evidence="6 7">
    <name type="scientific">Lentzea sokolovensis</name>
    <dbReference type="NCBI Taxonomy" id="3095429"/>
    <lineage>
        <taxon>Bacteria</taxon>
        <taxon>Bacillati</taxon>
        <taxon>Actinomycetota</taxon>
        <taxon>Actinomycetes</taxon>
        <taxon>Pseudonocardiales</taxon>
        <taxon>Pseudonocardiaceae</taxon>
        <taxon>Lentzea</taxon>
    </lineage>
</organism>
<dbReference type="CDD" id="cd19531">
    <property type="entry name" value="LCL_NRPS-like"/>
    <property type="match status" value="1"/>
</dbReference>
<dbReference type="Gene3D" id="1.10.1200.10">
    <property type="entry name" value="ACP-like"/>
    <property type="match status" value="2"/>
</dbReference>
<dbReference type="Gene3D" id="3.30.300.30">
    <property type="match status" value="2"/>
</dbReference>
<keyword evidence="2" id="KW-0596">Phosphopantetheine</keyword>
<dbReference type="InterPro" id="IPR010071">
    <property type="entry name" value="AA_adenyl_dom"/>
</dbReference>
<feature type="domain" description="Carrier" evidence="5">
    <location>
        <begin position="1555"/>
        <end position="1630"/>
    </location>
</feature>
<dbReference type="SUPFAM" id="SSF56801">
    <property type="entry name" value="Acetyl-CoA synthetase-like"/>
    <property type="match status" value="2"/>
</dbReference>
<dbReference type="RefSeq" id="WP_319980886.1">
    <property type="nucleotide sequence ID" value="NZ_JAXAVU010000016.1"/>
</dbReference>
<dbReference type="InterPro" id="IPR025110">
    <property type="entry name" value="AMP-bd_C"/>
</dbReference>
<dbReference type="Pfam" id="PF00550">
    <property type="entry name" value="PP-binding"/>
    <property type="match status" value="2"/>
</dbReference>
<feature type="domain" description="Carrier" evidence="5">
    <location>
        <begin position="504"/>
        <end position="581"/>
    </location>
</feature>
<dbReference type="PROSITE" id="PS00012">
    <property type="entry name" value="PHOSPHOPANTETHEINE"/>
    <property type="match status" value="2"/>
</dbReference>
<dbReference type="Pfam" id="PF00668">
    <property type="entry name" value="Condensation"/>
    <property type="match status" value="1"/>
</dbReference>
<evidence type="ECO:0000313" key="7">
    <source>
        <dbReference type="Proteomes" id="UP001285352"/>
    </source>
</evidence>
<reference evidence="6 7" key="2">
    <citation type="submission" date="2023-11" db="EMBL/GenBank/DDBJ databases">
        <authorList>
            <person name="Lara A.C."/>
            <person name="Chronakova A."/>
        </authorList>
    </citation>
    <scope>NUCLEOTIDE SEQUENCE [LARGE SCALE GENOMIC DNA]</scope>
    <source>
        <strain evidence="6 7">BCCO 10_0061</strain>
    </source>
</reference>
<dbReference type="Pfam" id="PF13193">
    <property type="entry name" value="AMP-binding_C"/>
    <property type="match status" value="2"/>
</dbReference>
<keyword evidence="3" id="KW-0597">Phosphoprotein</keyword>
<dbReference type="InterPro" id="IPR020845">
    <property type="entry name" value="AMP-binding_CS"/>
</dbReference>
<proteinExistence type="predicted"/>
<evidence type="ECO:0000256" key="4">
    <source>
        <dbReference type="SAM" id="MobiDB-lite"/>
    </source>
</evidence>
<dbReference type="SMART" id="SM00823">
    <property type="entry name" value="PKS_PP"/>
    <property type="match status" value="2"/>
</dbReference>
<dbReference type="PANTHER" id="PTHR45527:SF1">
    <property type="entry name" value="FATTY ACID SYNTHASE"/>
    <property type="match status" value="1"/>
</dbReference>
<dbReference type="InterPro" id="IPR036736">
    <property type="entry name" value="ACP-like_sf"/>
</dbReference>
<dbReference type="InterPro" id="IPR000873">
    <property type="entry name" value="AMP-dep_synth/lig_dom"/>
</dbReference>
<dbReference type="Proteomes" id="UP001285352">
    <property type="component" value="Unassembled WGS sequence"/>
</dbReference>
<dbReference type="InterPro" id="IPR009081">
    <property type="entry name" value="PP-bd_ACP"/>
</dbReference>